<sequence length="303" mass="33663">MKKSMVILAVMQTVMLTVSSLRPAAASLQEPPPTLASADVRSEWREERSGDWVNIAHRGASGYAPENTMASFQKAFDMGADMLELDVQLSRDGHVVVIHDSNVERTSNSQGEVGALTLQELKSLDVGAWYHSDFSGETIPTLEEVMERFGGEIGLLIELKLPSRYPGIEEKVAGVLKRKAPSVNRVRDASRMIMVQSADTDSLRRFHELMPDIPLGIVATSSKELSKERLQEFSSYADYINVSVKLVSGSLIRKIHEAGMKTFVWTIRDVLQIPFLMESGVDGIITDYPDRVPVSYLNHRARS</sequence>
<dbReference type="Proteomes" id="UP000706926">
    <property type="component" value="Unassembled WGS sequence"/>
</dbReference>
<evidence type="ECO:0000313" key="3">
    <source>
        <dbReference type="EMBL" id="MBP1896436.1"/>
    </source>
</evidence>
<gene>
    <name evidence="3" type="ORF">J2Z18_005567</name>
</gene>
<dbReference type="EC" id="3.1.4.46" evidence="3"/>
<dbReference type="GeneID" id="95407420"/>
<name>A0ABS4FJK2_9BACL</name>
<dbReference type="PROSITE" id="PS51704">
    <property type="entry name" value="GP_PDE"/>
    <property type="match status" value="1"/>
</dbReference>
<reference evidence="3 4" key="1">
    <citation type="submission" date="2021-03" db="EMBL/GenBank/DDBJ databases">
        <title>Genomic Encyclopedia of Type Strains, Phase IV (KMG-IV): sequencing the most valuable type-strain genomes for metagenomic binning, comparative biology and taxonomic classification.</title>
        <authorList>
            <person name="Goeker M."/>
        </authorList>
    </citation>
    <scope>NUCLEOTIDE SEQUENCE [LARGE SCALE GENOMIC DNA]</scope>
    <source>
        <strain evidence="3 4">DSM 15596</strain>
    </source>
</reference>
<dbReference type="EMBL" id="JAGGKI010000024">
    <property type="protein sequence ID" value="MBP1896436.1"/>
    <property type="molecule type" value="Genomic_DNA"/>
</dbReference>
<dbReference type="Gene3D" id="3.20.20.190">
    <property type="entry name" value="Phosphatidylinositol (PI) phosphodiesterase"/>
    <property type="match status" value="1"/>
</dbReference>
<organism evidence="3 4">
    <name type="scientific">Paenibacillus lactis</name>
    <dbReference type="NCBI Taxonomy" id="228574"/>
    <lineage>
        <taxon>Bacteria</taxon>
        <taxon>Bacillati</taxon>
        <taxon>Bacillota</taxon>
        <taxon>Bacilli</taxon>
        <taxon>Bacillales</taxon>
        <taxon>Paenibacillaceae</taxon>
        <taxon>Paenibacillus</taxon>
    </lineage>
</organism>
<dbReference type="PANTHER" id="PTHR46211:SF1">
    <property type="entry name" value="GLYCEROPHOSPHODIESTER PHOSPHODIESTERASE, CYTOPLASMIC"/>
    <property type="match status" value="1"/>
</dbReference>
<accession>A0ABS4FJK2</accession>
<proteinExistence type="predicted"/>
<keyword evidence="1" id="KW-0732">Signal</keyword>
<dbReference type="RefSeq" id="WP_210095603.1">
    <property type="nucleotide sequence ID" value="NZ_BOSA01000004.1"/>
</dbReference>
<comment type="caution">
    <text evidence="3">The sequence shown here is derived from an EMBL/GenBank/DDBJ whole genome shotgun (WGS) entry which is preliminary data.</text>
</comment>
<dbReference type="Pfam" id="PF03009">
    <property type="entry name" value="GDPD"/>
    <property type="match status" value="1"/>
</dbReference>
<keyword evidence="3" id="KW-0378">Hydrolase</keyword>
<keyword evidence="4" id="KW-1185">Reference proteome</keyword>
<dbReference type="GO" id="GO:0008889">
    <property type="term" value="F:glycerophosphodiester phosphodiesterase activity"/>
    <property type="evidence" value="ECO:0007669"/>
    <property type="project" value="UniProtKB-EC"/>
</dbReference>
<dbReference type="SUPFAM" id="SSF51695">
    <property type="entry name" value="PLC-like phosphodiesterases"/>
    <property type="match status" value="1"/>
</dbReference>
<dbReference type="InterPro" id="IPR030395">
    <property type="entry name" value="GP_PDE_dom"/>
</dbReference>
<feature type="signal peptide" evidence="1">
    <location>
        <begin position="1"/>
        <end position="24"/>
    </location>
</feature>
<evidence type="ECO:0000313" key="4">
    <source>
        <dbReference type="Proteomes" id="UP000706926"/>
    </source>
</evidence>
<feature type="chain" id="PRO_5047133019" evidence="1">
    <location>
        <begin position="25"/>
        <end position="303"/>
    </location>
</feature>
<dbReference type="PANTHER" id="PTHR46211">
    <property type="entry name" value="GLYCEROPHOSPHORYL DIESTER PHOSPHODIESTERASE"/>
    <property type="match status" value="1"/>
</dbReference>
<evidence type="ECO:0000256" key="1">
    <source>
        <dbReference type="SAM" id="SignalP"/>
    </source>
</evidence>
<dbReference type="InterPro" id="IPR017946">
    <property type="entry name" value="PLC-like_Pdiesterase_TIM-brl"/>
</dbReference>
<protein>
    <submittedName>
        <fullName evidence="3">Glycerophosphoryl diester phosphodiesterase</fullName>
        <ecNumber evidence="3">3.1.4.46</ecNumber>
    </submittedName>
</protein>
<feature type="domain" description="GP-PDE" evidence="2">
    <location>
        <begin position="52"/>
        <end position="296"/>
    </location>
</feature>
<evidence type="ECO:0000259" key="2">
    <source>
        <dbReference type="PROSITE" id="PS51704"/>
    </source>
</evidence>